<dbReference type="PANTHER" id="PTHR43433:SF1">
    <property type="entry name" value="BLL5160 PROTEIN"/>
    <property type="match status" value="1"/>
</dbReference>
<dbReference type="Gene3D" id="3.40.50.1820">
    <property type="entry name" value="alpha/beta hydrolase"/>
    <property type="match status" value="1"/>
</dbReference>
<dbReference type="InterPro" id="IPR050471">
    <property type="entry name" value="AB_hydrolase"/>
</dbReference>
<organism evidence="2">
    <name type="scientific">uncultured Blastococcus sp</name>
    <dbReference type="NCBI Taxonomy" id="217144"/>
    <lineage>
        <taxon>Bacteria</taxon>
        <taxon>Bacillati</taxon>
        <taxon>Actinomycetota</taxon>
        <taxon>Actinomycetes</taxon>
        <taxon>Geodermatophilales</taxon>
        <taxon>Geodermatophilaceae</taxon>
        <taxon>Blastococcus</taxon>
        <taxon>environmental samples</taxon>
    </lineage>
</organism>
<feature type="domain" description="AB hydrolase-1" evidence="1">
    <location>
        <begin position="34"/>
        <end position="290"/>
    </location>
</feature>
<dbReference type="EMBL" id="CADCTI010000271">
    <property type="protein sequence ID" value="CAA9273422.1"/>
    <property type="molecule type" value="Genomic_DNA"/>
</dbReference>
<reference evidence="2" key="1">
    <citation type="submission" date="2020-02" db="EMBL/GenBank/DDBJ databases">
        <authorList>
            <person name="Meier V. D."/>
        </authorList>
    </citation>
    <scope>NUCLEOTIDE SEQUENCE</scope>
    <source>
        <strain evidence="2">AVDCRST_MAG57</strain>
    </source>
</reference>
<protein>
    <recommendedName>
        <fullName evidence="1">AB hydrolase-1 domain-containing protein</fullName>
    </recommendedName>
</protein>
<dbReference type="InterPro" id="IPR000073">
    <property type="entry name" value="AB_hydrolase_1"/>
</dbReference>
<proteinExistence type="predicted"/>
<dbReference type="InterPro" id="IPR029058">
    <property type="entry name" value="AB_hydrolase_fold"/>
</dbReference>
<dbReference type="PANTHER" id="PTHR43433">
    <property type="entry name" value="HYDROLASE, ALPHA/BETA FOLD FAMILY PROTEIN"/>
    <property type="match status" value="1"/>
</dbReference>
<dbReference type="GO" id="GO:0003824">
    <property type="term" value="F:catalytic activity"/>
    <property type="evidence" value="ECO:0007669"/>
    <property type="project" value="UniProtKB-ARBA"/>
</dbReference>
<accession>A0A6J4J8R0</accession>
<dbReference type="AlphaFoldDB" id="A0A6J4J8R0"/>
<dbReference type="Pfam" id="PF12697">
    <property type="entry name" value="Abhydrolase_6"/>
    <property type="match status" value="1"/>
</dbReference>
<sequence>MSGTVLREVAAVRTSDGAVLHATVDGRADAPVTVVLAHGWTLAQAAWDDVAELLHARAAAGELRVVRYDQRGHGRSTWGPDATDITIDRLGEDLGDLLDQLVPEGPVVLGGHSMGGMTIMCLAAARPELFGDRVSGVALVSTSAGDLRRGPFERITPGMLSAALAGAWFVERLRALLPPASPRHQRMVRDFLYGADATDEMVRAGAEIMHASTVRALVEFLPALGDHDKQAELAALSRVPVEILVGDTDKLTPKRHSRTLAEALPHADLHVVPRTGHMLPQERPRLVADVLDRLTAAAVRGVPA</sequence>
<name>A0A6J4J8R0_9ACTN</name>
<evidence type="ECO:0000313" key="2">
    <source>
        <dbReference type="EMBL" id="CAA9273422.1"/>
    </source>
</evidence>
<evidence type="ECO:0000259" key="1">
    <source>
        <dbReference type="Pfam" id="PF12697"/>
    </source>
</evidence>
<dbReference type="SUPFAM" id="SSF53474">
    <property type="entry name" value="alpha/beta-Hydrolases"/>
    <property type="match status" value="1"/>
</dbReference>
<gene>
    <name evidence="2" type="ORF">AVDCRST_MAG57-3284</name>
</gene>